<reference evidence="5" key="1">
    <citation type="journal article" date="2019" name="Int. J. Syst. Evol. Microbiol.">
        <title>The Global Catalogue of Microorganisms (GCM) 10K type strain sequencing project: providing services to taxonomists for standard genome sequencing and annotation.</title>
        <authorList>
            <consortium name="The Broad Institute Genomics Platform"/>
            <consortium name="The Broad Institute Genome Sequencing Center for Infectious Disease"/>
            <person name="Wu L."/>
            <person name="Ma J."/>
        </authorList>
    </citation>
    <scope>NUCLEOTIDE SEQUENCE [LARGE SCALE GENOMIC DNA]</scope>
    <source>
        <strain evidence="5">JCM 17066</strain>
    </source>
</reference>
<organism evidence="4 5">
    <name type="scientific">Paraherbaspirillum soli</name>
    <dbReference type="NCBI Taxonomy" id="631222"/>
    <lineage>
        <taxon>Bacteria</taxon>
        <taxon>Pseudomonadati</taxon>
        <taxon>Pseudomonadota</taxon>
        <taxon>Betaproteobacteria</taxon>
        <taxon>Burkholderiales</taxon>
        <taxon>Oxalobacteraceae</taxon>
        <taxon>Paraherbaspirillum</taxon>
    </lineage>
</organism>
<dbReference type="PANTHER" id="PTHR37483">
    <property type="entry name" value="UPF0125 PROTEIN RATB"/>
    <property type="match status" value="1"/>
</dbReference>
<dbReference type="Pfam" id="PF03658">
    <property type="entry name" value="Ub-RnfH"/>
    <property type="match status" value="1"/>
</dbReference>
<dbReference type="InterPro" id="IPR005346">
    <property type="entry name" value="RnfH"/>
</dbReference>
<name>A0ABW0MAJ9_9BURK</name>
<sequence length="112" mass="12739">MTEMTADTSQDLRIQVCYATPTIQIVKDLTVPPGTLLHDAIKRSGLLEEIREIDLSCWRVGIFGKLKTLDTVLRDQDRIEIYRPLIADPMESRRKRAKKVADTEAKNLSGKK</sequence>
<keyword evidence="5" id="KW-1185">Reference proteome</keyword>
<dbReference type="NCBIfam" id="NF002490">
    <property type="entry name" value="PRK01777.1"/>
    <property type="match status" value="1"/>
</dbReference>
<evidence type="ECO:0000313" key="4">
    <source>
        <dbReference type="EMBL" id="MFC5475228.1"/>
    </source>
</evidence>
<proteinExistence type="inferred from homology"/>
<evidence type="ECO:0000256" key="3">
    <source>
        <dbReference type="SAM" id="MobiDB-lite"/>
    </source>
</evidence>
<evidence type="ECO:0000256" key="1">
    <source>
        <dbReference type="ARBA" id="ARBA00010645"/>
    </source>
</evidence>
<dbReference type="Gene3D" id="3.10.20.280">
    <property type="entry name" value="RnfH-like"/>
    <property type="match status" value="1"/>
</dbReference>
<dbReference type="InterPro" id="IPR016155">
    <property type="entry name" value="Mopterin_synth/thiamin_S_b"/>
</dbReference>
<comment type="similarity">
    <text evidence="1 2">Belongs to the UPF0125 (RnfH) family.</text>
</comment>
<dbReference type="HAMAP" id="MF_00460">
    <property type="entry name" value="UPF0125_RnfH"/>
    <property type="match status" value="1"/>
</dbReference>
<dbReference type="PANTHER" id="PTHR37483:SF1">
    <property type="entry name" value="UPF0125 PROTEIN RATB"/>
    <property type="match status" value="1"/>
</dbReference>
<dbReference type="Proteomes" id="UP001596045">
    <property type="component" value="Unassembled WGS sequence"/>
</dbReference>
<dbReference type="EMBL" id="JBHSMT010000026">
    <property type="protein sequence ID" value="MFC5475228.1"/>
    <property type="molecule type" value="Genomic_DNA"/>
</dbReference>
<dbReference type="InterPro" id="IPR037021">
    <property type="entry name" value="RnfH_sf"/>
</dbReference>
<evidence type="ECO:0000256" key="2">
    <source>
        <dbReference type="HAMAP-Rule" id="MF_00460"/>
    </source>
</evidence>
<dbReference type="SUPFAM" id="SSF54285">
    <property type="entry name" value="MoaD/ThiS"/>
    <property type="match status" value="1"/>
</dbReference>
<feature type="region of interest" description="Disordered" evidence="3">
    <location>
        <begin position="93"/>
        <end position="112"/>
    </location>
</feature>
<comment type="caution">
    <text evidence="4">The sequence shown here is derived from an EMBL/GenBank/DDBJ whole genome shotgun (WGS) entry which is preliminary data.</text>
</comment>
<accession>A0ABW0MAJ9</accession>
<protein>
    <recommendedName>
        <fullName evidence="2">UPF0125 protein ACFPM8_14810</fullName>
    </recommendedName>
</protein>
<evidence type="ECO:0000313" key="5">
    <source>
        <dbReference type="Proteomes" id="UP001596045"/>
    </source>
</evidence>
<gene>
    <name evidence="4" type="ORF">ACFPM8_14810</name>
</gene>